<evidence type="ECO:0000313" key="1">
    <source>
        <dbReference type="EMBL" id="MBP0726083.1"/>
    </source>
</evidence>
<reference evidence="1" key="1">
    <citation type="submission" date="2021-04" db="EMBL/GenBank/DDBJ databases">
        <title>Genome seq and assembly of Bacillus sp.</title>
        <authorList>
            <person name="Chhetri G."/>
        </authorList>
    </citation>
    <scope>NUCLEOTIDE SEQUENCE</scope>
    <source>
        <strain evidence="1">RG28</strain>
    </source>
</reference>
<dbReference type="EMBL" id="JAGIYQ010000008">
    <property type="protein sequence ID" value="MBP0726083.1"/>
    <property type="molecule type" value="Genomic_DNA"/>
</dbReference>
<proteinExistence type="predicted"/>
<accession>A0A940NR81</accession>
<dbReference type="InterPro" id="IPR025548">
    <property type="entry name" value="YfkD"/>
</dbReference>
<name>A0A940NR81_9BACI</name>
<protein>
    <submittedName>
        <fullName evidence="1">YfkD family protein</fullName>
    </submittedName>
</protein>
<dbReference type="Proteomes" id="UP000682134">
    <property type="component" value="Unassembled WGS sequence"/>
</dbReference>
<organism evidence="1 2">
    <name type="scientific">Gottfriedia endophytica</name>
    <dbReference type="NCBI Taxonomy" id="2820819"/>
    <lineage>
        <taxon>Bacteria</taxon>
        <taxon>Bacillati</taxon>
        <taxon>Bacillota</taxon>
        <taxon>Bacilli</taxon>
        <taxon>Bacillales</taxon>
        <taxon>Bacillaceae</taxon>
        <taxon>Gottfriedia</taxon>
    </lineage>
</organism>
<dbReference type="RefSeq" id="WP_209406327.1">
    <property type="nucleotide sequence ID" value="NZ_JAGIYQ010000008.1"/>
</dbReference>
<evidence type="ECO:0000313" key="2">
    <source>
        <dbReference type="Proteomes" id="UP000682134"/>
    </source>
</evidence>
<keyword evidence="2" id="KW-1185">Reference proteome</keyword>
<sequence length="266" mass="30131">MLRWGKYILTISLIFMFSILNIQPTKATTHNFKVPGSVMNISKENTYPNPDQNIPSLQPGSFAKKLIESSNVKIDNQVLIRMLNESSVSNAPLAIGYRAKIFLGLWPLNYESKETTVNWQYQKVNTNLLDNRGEISYNRLMFFQNTQRIIRGGLTSKIRDTEDVKSMMMKKAMEKTQLPLAFHTVIGPGTKSERVYNVPPKQIGYLYAYCPAVNEKGKITFGEVYLILKGNKRSLLVKNVISQGIGAWIPVQDHLSLGYLATSHPK</sequence>
<comment type="caution">
    <text evidence="1">The sequence shown here is derived from an EMBL/GenBank/DDBJ whole genome shotgun (WGS) entry which is preliminary data.</text>
</comment>
<dbReference type="AlphaFoldDB" id="A0A940NR81"/>
<gene>
    <name evidence="1" type="ORF">J5Y03_12950</name>
</gene>
<dbReference type="Pfam" id="PF14167">
    <property type="entry name" value="YfkD"/>
    <property type="match status" value="1"/>
</dbReference>